<evidence type="ECO:0000256" key="1">
    <source>
        <dbReference type="SAM" id="MobiDB-lite"/>
    </source>
</evidence>
<dbReference type="AlphaFoldDB" id="A0A1I7TUT4"/>
<evidence type="ECO:0000313" key="3">
    <source>
        <dbReference type="WBParaSite" id="Csp11.Scaffold629.g11999.t2"/>
    </source>
</evidence>
<proteinExistence type="predicted"/>
<evidence type="ECO:0000313" key="2">
    <source>
        <dbReference type="Proteomes" id="UP000095282"/>
    </source>
</evidence>
<reference evidence="3" key="1">
    <citation type="submission" date="2016-11" db="UniProtKB">
        <authorList>
            <consortium name="WormBaseParasite"/>
        </authorList>
    </citation>
    <scope>IDENTIFICATION</scope>
</reference>
<sequence>MDHLWNFMTDFENESLWFQSMKAEIIEMDWSVFLEKDAPKLIEDCEKYNKDLQKRMENMSRMELRKMSFENEKHPAIERATELMSIITKQVVATRKLIRCFNQHTMDIRYTGRLAVGGKPIRQPLDGMMIVSIRGFVEGTNVKILRTENPLEWTIEGNGQTKRVPSVYVQLKNAKTRMKTAQNESSTNEEISVEFDYSEPLNTSAGETTDRFVEVTEELESEADSKNVEDSPGDESSAEPAYFDYSAPLDVISESVATERRIEEMPYSPPAQAVEQETVDIVVSSGSDRIIPIDWTDGSIEHFKRKISECQKKINALEKSSITIQSLQLIREMTLKTYRMDQFWNFLIDEQNECIWFQGLRYDIVEKDWLDLGKRTFHN</sequence>
<accession>A0A1I7TUT4</accession>
<feature type="region of interest" description="Disordered" evidence="1">
    <location>
        <begin position="176"/>
        <end position="242"/>
    </location>
</feature>
<protein>
    <submittedName>
        <fullName evidence="3">SH3 domain-containing protein</fullName>
    </submittedName>
</protein>
<keyword evidence="2" id="KW-1185">Reference proteome</keyword>
<organism evidence="2 3">
    <name type="scientific">Caenorhabditis tropicalis</name>
    <dbReference type="NCBI Taxonomy" id="1561998"/>
    <lineage>
        <taxon>Eukaryota</taxon>
        <taxon>Metazoa</taxon>
        <taxon>Ecdysozoa</taxon>
        <taxon>Nematoda</taxon>
        <taxon>Chromadorea</taxon>
        <taxon>Rhabditida</taxon>
        <taxon>Rhabditina</taxon>
        <taxon>Rhabditomorpha</taxon>
        <taxon>Rhabditoidea</taxon>
        <taxon>Rhabditidae</taxon>
        <taxon>Peloderinae</taxon>
        <taxon>Caenorhabditis</taxon>
    </lineage>
</organism>
<feature type="compositionally biased region" description="Polar residues" evidence="1">
    <location>
        <begin position="179"/>
        <end position="190"/>
    </location>
</feature>
<name>A0A1I7TUT4_9PELO</name>
<dbReference type="Proteomes" id="UP000095282">
    <property type="component" value="Unplaced"/>
</dbReference>
<dbReference type="WBParaSite" id="Csp11.Scaffold629.g11999.t2">
    <property type="protein sequence ID" value="Csp11.Scaffold629.g11999.t2"/>
    <property type="gene ID" value="Csp11.Scaffold629.g11999"/>
</dbReference>